<feature type="transmembrane region" description="Helical" evidence="3">
    <location>
        <begin position="32"/>
        <end position="50"/>
    </location>
</feature>
<protein>
    <submittedName>
        <fullName evidence="4">KxYKxGKxW signal peptide domain-containing protein</fullName>
    </submittedName>
</protein>
<keyword evidence="3" id="KW-1133">Transmembrane helix</keyword>
<organism evidence="4 5">
    <name type="scientific">Secundilactobacillus hailunensis</name>
    <dbReference type="NCBI Taxonomy" id="2559923"/>
    <lineage>
        <taxon>Bacteria</taxon>
        <taxon>Bacillati</taxon>
        <taxon>Bacillota</taxon>
        <taxon>Bacilli</taxon>
        <taxon>Lactobacillales</taxon>
        <taxon>Lactobacillaceae</taxon>
        <taxon>Secundilactobacillus</taxon>
    </lineage>
</organism>
<feature type="region of interest" description="Disordered" evidence="2">
    <location>
        <begin position="57"/>
        <end position="217"/>
    </location>
</feature>
<name>A0ABW1TCJ8_9LACO</name>
<reference evidence="5" key="1">
    <citation type="journal article" date="2019" name="Int. J. Syst. Evol. Microbiol.">
        <title>The Global Catalogue of Microorganisms (GCM) 10K type strain sequencing project: providing services to taxonomists for standard genome sequencing and annotation.</title>
        <authorList>
            <consortium name="The Broad Institute Genomics Platform"/>
            <consortium name="The Broad Institute Genome Sequencing Center for Infectious Disease"/>
            <person name="Wu L."/>
            <person name="Ma J."/>
        </authorList>
    </citation>
    <scope>NUCLEOTIDE SEQUENCE [LARGE SCALE GENOMIC DNA]</scope>
    <source>
        <strain evidence="5">CCM 8950</strain>
    </source>
</reference>
<evidence type="ECO:0000313" key="5">
    <source>
        <dbReference type="Proteomes" id="UP001596190"/>
    </source>
</evidence>
<comment type="caution">
    <text evidence="4">The sequence shown here is derived from an EMBL/GenBank/DDBJ whole genome shotgun (WGS) entry which is preliminary data.</text>
</comment>
<dbReference type="Pfam" id="PF19258">
    <property type="entry name" value="KxYKxGKxW_sig"/>
    <property type="match status" value="1"/>
</dbReference>
<keyword evidence="3" id="KW-0472">Membrane</keyword>
<feature type="compositionally biased region" description="Polar residues" evidence="2">
    <location>
        <begin position="57"/>
        <end position="92"/>
    </location>
</feature>
<dbReference type="RefSeq" id="WP_380959050.1">
    <property type="nucleotide sequence ID" value="NZ_JBHSSA010000120.1"/>
</dbReference>
<dbReference type="EMBL" id="JBHSSA010000120">
    <property type="protein sequence ID" value="MFC6255427.1"/>
    <property type="molecule type" value="Genomic_DNA"/>
</dbReference>
<feature type="compositionally biased region" description="Low complexity" evidence="2">
    <location>
        <begin position="95"/>
        <end position="125"/>
    </location>
</feature>
<accession>A0ABW1TCJ8</accession>
<sequence>MMQKNQRKERQLVHDLTDEKLHYKMYKVGKNFVFASLLTLGFSAVLATFSPNTVRADTQQDAETESTGTVSAADQSSTTAVLRSSSNESSGSDVAANTPTTADTATSNSTKTSTADTATTDSTKTNTDKTATKATNSGASDASSGNVTSAKTAVTPASNGTNSTDSSALSGTSTLSDAKTLPDNSNATADTTSKTTTTDSSDNVKTGQTSSDSDTTTLDLTQNSVKLGQGASKTATSDAAKTAPVDLTAAQTAVLTSLPTGSTYKVGTDGTLTIALNSATDETTITSIQSRLVTAGFKSVNLTVSAAGETWRTYSTSTVSDEQARSVQTVFSTPVTMGDIALMGAAGTGSYTDLTTKQVVTNASVSQLQNYYNELETEYSSGSTDALRFSNFLKPVKNDATTFGTYMNYLSEIYYYFDGASDSYVSQLNKAIDGMSPQQKAAMAQTGMDDSGTGVLQSLEQDVHAFSLKNILHSTDYKNPQATADDLKGSLGTFKLPAGMSQDFYDSVFSQFIDSIFATYIDAIVPSAEKYVLNQIMPAVNTISDLSGVTSTTDTGVQGEVDANLYPLVHSLMTIDGSYSLTTILPHLEAMYQNAKKALSGLGIMEGIAGVNDTETLAEYVGAAAPGSVSDWNAQTETGNMKAFSNFSAFNDIYYAYSKALVSTLYGSAMLGKYKALSIMYSENAADPDAAWTALGITATTAPKDIKVANLDSTIDTTKETQVETFQQGAWDVYHYIKPFYDAALKDLATGKVTGDTPQATEDAVWDRVTNPAKGGQTLTDSAGQALTLTPDASVDTSETNPHEQANYVSPQSKAYFTSFYNAAVKANALAYSEQPIYRTTLTNSDGDVISTTDTNLSKPITTNVSGAALTGVYGGSIDTSNLPASLTFDGKPISKPADLSTYAVPENGGVIKIIYGSQKIKEGQTQAVSVTATNVPAGQTFDYTITNSDGATVSQGSKVAYGTASANGLTLDLGQTLTISNYATGTEQPTVTPATSLTYDNALLDSANNGKAGIVVAYTNNQSKDSSALASDAGIFNGVSDKLTNDQSDFVSDLVKSNYDSAGLSSDIANVLSDVNNMNSDLGTVSSDLSNEKSDVGSNGTSDEVAKLTSDTTIFNTDSANASNGHSTYVNDGVLKSDDAQLNSDLSNFTPNQSDFTSDQTKFMSDIAVSDTTSGTVSNDLSNLNSDLGGVGTNESTVVSDVGKEENGLGSALTVTNAAQFTSDYNAVYVPNNNDKNAYASDQAMVKSNALSNDQRAINSDQTKVNSDSNKFQSDQSNVASDLSDSNTTSG</sequence>
<feature type="non-terminal residue" evidence="4">
    <location>
        <position position="1292"/>
    </location>
</feature>
<feature type="compositionally biased region" description="Low complexity" evidence="2">
    <location>
        <begin position="184"/>
        <end position="217"/>
    </location>
</feature>
<dbReference type="Proteomes" id="UP001596190">
    <property type="component" value="Unassembled WGS sequence"/>
</dbReference>
<evidence type="ECO:0000313" key="4">
    <source>
        <dbReference type="EMBL" id="MFC6255427.1"/>
    </source>
</evidence>
<proteinExistence type="predicted"/>
<evidence type="ECO:0000256" key="2">
    <source>
        <dbReference type="SAM" id="MobiDB-lite"/>
    </source>
</evidence>
<dbReference type="InterPro" id="IPR022263">
    <property type="entry name" value="KxYKxGKxW"/>
</dbReference>
<gene>
    <name evidence="4" type="ORF">ACFP1H_12615</name>
</gene>
<keyword evidence="3" id="KW-0812">Transmembrane</keyword>
<evidence type="ECO:0000256" key="1">
    <source>
        <dbReference type="ARBA" id="ARBA00022729"/>
    </source>
</evidence>
<feature type="region of interest" description="Disordered" evidence="2">
    <location>
        <begin position="1254"/>
        <end position="1292"/>
    </location>
</feature>
<evidence type="ECO:0000256" key="3">
    <source>
        <dbReference type="SAM" id="Phobius"/>
    </source>
</evidence>
<dbReference type="NCBIfam" id="TIGR03715">
    <property type="entry name" value="KxYKxGKxW"/>
    <property type="match status" value="1"/>
</dbReference>
<keyword evidence="1" id="KW-0732">Signal</keyword>
<keyword evidence="5" id="KW-1185">Reference proteome</keyword>
<feature type="compositionally biased region" description="Polar residues" evidence="2">
    <location>
        <begin position="137"/>
        <end position="177"/>
    </location>
</feature>
<feature type="region of interest" description="Disordered" evidence="2">
    <location>
        <begin position="1084"/>
        <end position="1104"/>
    </location>
</feature>